<sequence>MAFHDVRTDCGTAKPVWAEMVDTLTDAKGLPLLVNEIDGRSQQRWLATRGRFDRWATNFDEVNRQKAEARRVQAAVRFSGVRR</sequence>
<dbReference type="RefSeq" id="WP_143161313.1">
    <property type="nucleotide sequence ID" value="NZ_AP028458.1"/>
</dbReference>
<gene>
    <name evidence="1" type="ORF">NS506_04909</name>
</gene>
<name>A0ABC8AWY9_9NOCA</name>
<proteinExistence type="predicted"/>
<evidence type="ECO:0000313" key="1">
    <source>
        <dbReference type="EMBL" id="APA98955.1"/>
    </source>
</evidence>
<accession>A0ABC8AWY9</accession>
<protein>
    <submittedName>
        <fullName evidence="1">Uncharacterized protein</fullName>
    </submittedName>
</protein>
<reference evidence="1 2" key="1">
    <citation type="submission" date="2016-10" db="EMBL/GenBank/DDBJ databases">
        <title>Genome sequence of Nocardia seriolae strain EM150506, isolated from Anguila japonica.</title>
        <authorList>
            <person name="Han H.-J."/>
        </authorList>
    </citation>
    <scope>NUCLEOTIDE SEQUENCE [LARGE SCALE GENOMIC DNA]</scope>
    <source>
        <strain evidence="1 2">EM150506</strain>
    </source>
</reference>
<evidence type="ECO:0000313" key="2">
    <source>
        <dbReference type="Proteomes" id="UP000180166"/>
    </source>
</evidence>
<dbReference type="EMBL" id="CP017839">
    <property type="protein sequence ID" value="APA98955.1"/>
    <property type="molecule type" value="Genomic_DNA"/>
</dbReference>
<organism evidence="1 2">
    <name type="scientific">Nocardia seriolae</name>
    <dbReference type="NCBI Taxonomy" id="37332"/>
    <lineage>
        <taxon>Bacteria</taxon>
        <taxon>Bacillati</taxon>
        <taxon>Actinomycetota</taxon>
        <taxon>Actinomycetes</taxon>
        <taxon>Mycobacteriales</taxon>
        <taxon>Nocardiaceae</taxon>
        <taxon>Nocardia</taxon>
    </lineage>
</organism>
<dbReference type="AlphaFoldDB" id="A0ABC8AWY9"/>
<dbReference type="KEGG" id="nsr:NS506_04909"/>
<dbReference type="Proteomes" id="UP000180166">
    <property type="component" value="Chromosome"/>
</dbReference>